<evidence type="ECO:0000313" key="2">
    <source>
        <dbReference type="EMBL" id="KAK7485186.1"/>
    </source>
</evidence>
<feature type="non-terminal residue" evidence="2">
    <location>
        <position position="1"/>
    </location>
</feature>
<organism evidence="2 3">
    <name type="scientific">Batillaria attramentaria</name>
    <dbReference type="NCBI Taxonomy" id="370345"/>
    <lineage>
        <taxon>Eukaryota</taxon>
        <taxon>Metazoa</taxon>
        <taxon>Spiralia</taxon>
        <taxon>Lophotrochozoa</taxon>
        <taxon>Mollusca</taxon>
        <taxon>Gastropoda</taxon>
        <taxon>Caenogastropoda</taxon>
        <taxon>Sorbeoconcha</taxon>
        <taxon>Cerithioidea</taxon>
        <taxon>Batillariidae</taxon>
        <taxon>Batillaria</taxon>
    </lineage>
</organism>
<sequence length="224" mass="25746">GCTREEQERVHETGQKSRHLSRKPHFILHRVGCSRVEQEARVKTLDISLESPHFILRQAGACTRGEQKARVELNRNSDTIFEAKVERNNHRGTSFRAKVELKRNLDTSLEEKRGLKLNRNLDTSLEAQVGLNRNLDTNLEAKVEWNRNRDTSPEAKVELNLDTSLESPHFIDITSGGCTREEQERQEKQRRTGQTDFYAIDRRQSACGFQTSVATPLSIRHDVT</sequence>
<protein>
    <submittedName>
        <fullName evidence="2">Uncharacterized protein</fullName>
    </submittedName>
</protein>
<gene>
    <name evidence="2" type="ORF">BaRGS_00023596</name>
</gene>
<proteinExistence type="predicted"/>
<evidence type="ECO:0000313" key="3">
    <source>
        <dbReference type="Proteomes" id="UP001519460"/>
    </source>
</evidence>
<feature type="compositionally biased region" description="Basic and acidic residues" evidence="1">
    <location>
        <begin position="1"/>
        <end position="15"/>
    </location>
</feature>
<dbReference type="Proteomes" id="UP001519460">
    <property type="component" value="Unassembled WGS sequence"/>
</dbReference>
<reference evidence="2 3" key="1">
    <citation type="journal article" date="2023" name="Sci. Data">
        <title>Genome assembly of the Korean intertidal mud-creeper Batillaria attramentaria.</title>
        <authorList>
            <person name="Patra A.K."/>
            <person name="Ho P.T."/>
            <person name="Jun S."/>
            <person name="Lee S.J."/>
            <person name="Kim Y."/>
            <person name="Won Y.J."/>
        </authorList>
    </citation>
    <scope>NUCLEOTIDE SEQUENCE [LARGE SCALE GENOMIC DNA]</scope>
    <source>
        <strain evidence="2">Wonlab-2016</strain>
    </source>
</reference>
<name>A0ABD0KDH7_9CAEN</name>
<evidence type="ECO:0000256" key="1">
    <source>
        <dbReference type="SAM" id="MobiDB-lite"/>
    </source>
</evidence>
<keyword evidence="3" id="KW-1185">Reference proteome</keyword>
<accession>A0ABD0KDH7</accession>
<comment type="caution">
    <text evidence="2">The sequence shown here is derived from an EMBL/GenBank/DDBJ whole genome shotgun (WGS) entry which is preliminary data.</text>
</comment>
<feature type="region of interest" description="Disordered" evidence="1">
    <location>
        <begin position="1"/>
        <end position="20"/>
    </location>
</feature>
<dbReference type="AlphaFoldDB" id="A0ABD0KDH7"/>
<dbReference type="EMBL" id="JACVVK020000198">
    <property type="protein sequence ID" value="KAK7485186.1"/>
    <property type="molecule type" value="Genomic_DNA"/>
</dbReference>